<keyword evidence="6 8" id="KW-1133">Transmembrane helix</keyword>
<dbReference type="GO" id="GO:0033214">
    <property type="term" value="P:siderophore-iron import into cell"/>
    <property type="evidence" value="ECO:0007669"/>
    <property type="project" value="TreeGrafter"/>
</dbReference>
<dbReference type="GO" id="GO:0022857">
    <property type="term" value="F:transmembrane transporter activity"/>
    <property type="evidence" value="ECO:0007669"/>
    <property type="project" value="InterPro"/>
</dbReference>
<dbReference type="AlphaFoldDB" id="A0A939E0V6"/>
<comment type="caution">
    <text evidence="9">The sequence shown here is derived from an EMBL/GenBank/DDBJ whole genome shotgun (WGS) entry which is preliminary data.</text>
</comment>
<organism evidence="9 10">
    <name type="scientific">Corynebacterium mendelii</name>
    <dbReference type="NCBI Taxonomy" id="2765362"/>
    <lineage>
        <taxon>Bacteria</taxon>
        <taxon>Bacillati</taxon>
        <taxon>Actinomycetota</taxon>
        <taxon>Actinomycetes</taxon>
        <taxon>Mycobacteriales</taxon>
        <taxon>Corynebacteriaceae</taxon>
        <taxon>Corynebacterium</taxon>
    </lineage>
</organism>
<evidence type="ECO:0000313" key="9">
    <source>
        <dbReference type="EMBL" id="MBN9644385.1"/>
    </source>
</evidence>
<comment type="subcellular location">
    <subcellularLocation>
        <location evidence="1">Cell membrane</location>
        <topology evidence="1">Multi-pass membrane protein</topology>
    </subcellularLocation>
</comment>
<gene>
    <name evidence="9" type="ORF">JZY06_07145</name>
</gene>
<evidence type="ECO:0000256" key="4">
    <source>
        <dbReference type="ARBA" id="ARBA00022475"/>
    </source>
</evidence>
<dbReference type="Pfam" id="PF01032">
    <property type="entry name" value="FecCD"/>
    <property type="match status" value="1"/>
</dbReference>
<keyword evidence="4" id="KW-1003">Cell membrane</keyword>
<feature type="transmembrane region" description="Helical" evidence="8">
    <location>
        <begin position="65"/>
        <end position="86"/>
    </location>
</feature>
<evidence type="ECO:0000256" key="3">
    <source>
        <dbReference type="ARBA" id="ARBA00022448"/>
    </source>
</evidence>
<dbReference type="CDD" id="cd06550">
    <property type="entry name" value="TM_ABC_iron-siderophores_like"/>
    <property type="match status" value="1"/>
</dbReference>
<dbReference type="PANTHER" id="PTHR30472:SF24">
    <property type="entry name" value="FERRIC ENTEROBACTIN TRANSPORT SYSTEM PERMEASE PROTEIN FEPG"/>
    <property type="match status" value="1"/>
</dbReference>
<dbReference type="InterPro" id="IPR000522">
    <property type="entry name" value="ABC_transptr_permease_BtuC"/>
</dbReference>
<sequence>MVFRQEKRGIIVAACLLVAIAVVSVWSLMTGDYPVSAGGVLATLAGAGTDSMAGFFILELRAPRVVLALLLGAALGISGAIFQTLTANPLGSPDITGFTTGAATGAIIQIIVIGGGPLAIGLGALFGGAATGVTVYLLSRRQGVTGTRFVLIGIGVAAILQGVNGLLIVKASLTAAQTAAQWLAGSLNATGWGKVTVIAMALAVLVPAAFVLARPLTVLVTGADLATGLGVNVPAVRAALIVVGVGLVAVAVSAAGPIAFVALAAPQLAKRLTGSSGAGMGNAGLMGALLVVASDLVAMRIVAPVQLPVGIVTGSLGGIYLIWLLSRQWKKEKNA</sequence>
<dbReference type="SUPFAM" id="SSF81345">
    <property type="entry name" value="ABC transporter involved in vitamin B12 uptake, BtuC"/>
    <property type="match status" value="1"/>
</dbReference>
<accession>A0A939E0V6</accession>
<reference evidence="9" key="1">
    <citation type="submission" date="2021-03" db="EMBL/GenBank/DDBJ databases">
        <authorList>
            <person name="Sun Q."/>
        </authorList>
    </citation>
    <scope>NUCLEOTIDE SEQUENCE</scope>
    <source>
        <strain evidence="9">CCM 8862</strain>
    </source>
</reference>
<evidence type="ECO:0000256" key="5">
    <source>
        <dbReference type="ARBA" id="ARBA00022692"/>
    </source>
</evidence>
<evidence type="ECO:0000313" key="10">
    <source>
        <dbReference type="Proteomes" id="UP000664332"/>
    </source>
</evidence>
<feature type="transmembrane region" description="Helical" evidence="8">
    <location>
        <begin position="277"/>
        <end position="299"/>
    </location>
</feature>
<dbReference type="EMBL" id="JAFLEQ010000012">
    <property type="protein sequence ID" value="MBN9644385.1"/>
    <property type="molecule type" value="Genomic_DNA"/>
</dbReference>
<dbReference type="Proteomes" id="UP000664332">
    <property type="component" value="Unassembled WGS sequence"/>
</dbReference>
<feature type="transmembrane region" description="Helical" evidence="8">
    <location>
        <begin position="239"/>
        <end position="265"/>
    </location>
</feature>
<evidence type="ECO:0000256" key="8">
    <source>
        <dbReference type="SAM" id="Phobius"/>
    </source>
</evidence>
<keyword evidence="5 8" id="KW-0812">Transmembrane</keyword>
<feature type="transmembrane region" description="Helical" evidence="8">
    <location>
        <begin position="106"/>
        <end position="137"/>
    </location>
</feature>
<evidence type="ECO:0000256" key="6">
    <source>
        <dbReference type="ARBA" id="ARBA00022989"/>
    </source>
</evidence>
<dbReference type="PANTHER" id="PTHR30472">
    <property type="entry name" value="FERRIC ENTEROBACTIN TRANSPORT SYSTEM PERMEASE PROTEIN"/>
    <property type="match status" value="1"/>
</dbReference>
<dbReference type="InterPro" id="IPR037294">
    <property type="entry name" value="ABC_BtuC-like"/>
</dbReference>
<feature type="transmembrane region" description="Helical" evidence="8">
    <location>
        <begin position="305"/>
        <end position="325"/>
    </location>
</feature>
<evidence type="ECO:0000256" key="1">
    <source>
        <dbReference type="ARBA" id="ARBA00004651"/>
    </source>
</evidence>
<dbReference type="Gene3D" id="1.10.3470.10">
    <property type="entry name" value="ABC transporter involved in vitamin B12 uptake, BtuC"/>
    <property type="match status" value="1"/>
</dbReference>
<keyword evidence="7 8" id="KW-0472">Membrane</keyword>
<evidence type="ECO:0000256" key="7">
    <source>
        <dbReference type="ARBA" id="ARBA00023136"/>
    </source>
</evidence>
<feature type="transmembrane region" description="Helical" evidence="8">
    <location>
        <begin position="149"/>
        <end position="169"/>
    </location>
</feature>
<feature type="transmembrane region" description="Helical" evidence="8">
    <location>
        <begin position="189"/>
        <end position="209"/>
    </location>
</feature>
<comment type="similarity">
    <text evidence="2">Belongs to the binding-protein-dependent transport system permease family. FecCD subfamily.</text>
</comment>
<dbReference type="GO" id="GO:0005886">
    <property type="term" value="C:plasma membrane"/>
    <property type="evidence" value="ECO:0007669"/>
    <property type="project" value="UniProtKB-SubCell"/>
</dbReference>
<feature type="transmembrane region" description="Helical" evidence="8">
    <location>
        <begin position="35"/>
        <end position="58"/>
    </location>
</feature>
<keyword evidence="10" id="KW-1185">Reference proteome</keyword>
<name>A0A939E0V6_9CORY</name>
<protein>
    <submittedName>
        <fullName evidence="9">Iron chelate uptake ABC transporter family permease subunit</fullName>
    </submittedName>
</protein>
<proteinExistence type="inferred from homology"/>
<keyword evidence="3" id="KW-0813">Transport</keyword>
<feature type="transmembrane region" description="Helical" evidence="8">
    <location>
        <begin position="9"/>
        <end position="29"/>
    </location>
</feature>
<evidence type="ECO:0000256" key="2">
    <source>
        <dbReference type="ARBA" id="ARBA00007935"/>
    </source>
</evidence>